<evidence type="ECO:0000313" key="1">
    <source>
        <dbReference type="EMBL" id="KAI5673029.1"/>
    </source>
</evidence>
<sequence length="461" mass="49663">MVSSPLAEPQSELFPSQADGEPVMKSPHSMADTTAGQNDNSNTNNTEEQEPTASPQTKPVGQSSTVVKWPGWPGFNVFRLIVPVLKVGSIIGRKGELVKKLCEETGARIRVLEGALGTSDRIVLISGKEDPDLQLSPAMDAVLRVFKHVCGLSPIEGGTVLATAMTSYCSMRLLVASSQAIHLIGKHGSTIKSIKEKSGASLQVLSDEMPPYATSDERIIEIQGEASKVLSAGEAVLKQLRKFLVDQSVLPVFEKTCNNTNSQDRMTESYKSQSLNMPPPALAHGPQVGFHSDFSLPMKRDNLLFKPEVPVDSKLSHSAISRFGQDSGPADVRSTALGRIHTPIVTQITKVMQVPLSYAEDIIGIGGGNIGYIRRTSGAVLTVQESGALPDEITIEIKGTSSQVQAAEQLIQDSINNHKEPAPSIYGNGDPYSHLTDLYSTSSYQSQSQSRSLGVHRSFRF</sequence>
<gene>
    <name evidence="1" type="ORF">M9H77_13393</name>
</gene>
<name>A0ACC0BKD6_CATRO</name>
<accession>A0ACC0BKD6</accession>
<reference evidence="2" key="1">
    <citation type="journal article" date="2023" name="Nat. Plants">
        <title>Single-cell RNA sequencing provides a high-resolution roadmap for understanding the multicellular compartmentation of specialized metabolism.</title>
        <authorList>
            <person name="Sun S."/>
            <person name="Shen X."/>
            <person name="Li Y."/>
            <person name="Li Y."/>
            <person name="Wang S."/>
            <person name="Li R."/>
            <person name="Zhang H."/>
            <person name="Shen G."/>
            <person name="Guo B."/>
            <person name="Wei J."/>
            <person name="Xu J."/>
            <person name="St-Pierre B."/>
            <person name="Chen S."/>
            <person name="Sun C."/>
        </authorList>
    </citation>
    <scope>NUCLEOTIDE SEQUENCE [LARGE SCALE GENOMIC DNA]</scope>
</reference>
<proteinExistence type="predicted"/>
<dbReference type="EMBL" id="CM044703">
    <property type="protein sequence ID" value="KAI5673029.1"/>
    <property type="molecule type" value="Genomic_DNA"/>
</dbReference>
<organism evidence="1 2">
    <name type="scientific">Catharanthus roseus</name>
    <name type="common">Madagascar periwinkle</name>
    <name type="synonym">Vinca rosea</name>
    <dbReference type="NCBI Taxonomy" id="4058"/>
    <lineage>
        <taxon>Eukaryota</taxon>
        <taxon>Viridiplantae</taxon>
        <taxon>Streptophyta</taxon>
        <taxon>Embryophyta</taxon>
        <taxon>Tracheophyta</taxon>
        <taxon>Spermatophyta</taxon>
        <taxon>Magnoliopsida</taxon>
        <taxon>eudicotyledons</taxon>
        <taxon>Gunneridae</taxon>
        <taxon>Pentapetalae</taxon>
        <taxon>asterids</taxon>
        <taxon>lamiids</taxon>
        <taxon>Gentianales</taxon>
        <taxon>Apocynaceae</taxon>
        <taxon>Rauvolfioideae</taxon>
        <taxon>Vinceae</taxon>
        <taxon>Catharanthinae</taxon>
        <taxon>Catharanthus</taxon>
    </lineage>
</organism>
<evidence type="ECO:0000313" key="2">
    <source>
        <dbReference type="Proteomes" id="UP001060085"/>
    </source>
</evidence>
<dbReference type="Proteomes" id="UP001060085">
    <property type="component" value="Linkage Group LG03"/>
</dbReference>
<protein>
    <submittedName>
        <fullName evidence="1">Uncharacterized protein</fullName>
    </submittedName>
</protein>
<comment type="caution">
    <text evidence="1">The sequence shown here is derived from an EMBL/GenBank/DDBJ whole genome shotgun (WGS) entry which is preliminary data.</text>
</comment>
<keyword evidence="2" id="KW-1185">Reference proteome</keyword>